<protein>
    <submittedName>
        <fullName evidence="2">Transposon protein</fullName>
    </submittedName>
</protein>
<dbReference type="AlphaFoldDB" id="A0A0A9HPQ6"/>
<reference evidence="2" key="1">
    <citation type="submission" date="2014-09" db="EMBL/GenBank/DDBJ databases">
        <authorList>
            <person name="Magalhaes I.L.F."/>
            <person name="Oliveira U."/>
            <person name="Santos F.R."/>
            <person name="Vidigal T.H.D.A."/>
            <person name="Brescovit A.D."/>
            <person name="Santos A.J."/>
        </authorList>
    </citation>
    <scope>NUCLEOTIDE SEQUENCE</scope>
    <source>
        <tissue evidence="2">Shoot tissue taken approximately 20 cm above the soil surface</tissue>
    </source>
</reference>
<dbReference type="EMBL" id="GBRH01162993">
    <property type="protein sequence ID" value="JAE34903.1"/>
    <property type="molecule type" value="Transcribed_RNA"/>
</dbReference>
<accession>A0A0A9HPQ6</accession>
<feature type="compositionally biased region" description="Polar residues" evidence="1">
    <location>
        <begin position="17"/>
        <end position="27"/>
    </location>
</feature>
<feature type="region of interest" description="Disordered" evidence="1">
    <location>
        <begin position="1"/>
        <end position="27"/>
    </location>
</feature>
<reference evidence="2" key="2">
    <citation type="journal article" date="2015" name="Data Brief">
        <title>Shoot transcriptome of the giant reed, Arundo donax.</title>
        <authorList>
            <person name="Barrero R.A."/>
            <person name="Guerrero F.D."/>
            <person name="Moolhuijzen P."/>
            <person name="Goolsby J.A."/>
            <person name="Tidwell J."/>
            <person name="Bellgard S.E."/>
            <person name="Bellgard M.I."/>
        </authorList>
    </citation>
    <scope>NUCLEOTIDE SEQUENCE</scope>
    <source>
        <tissue evidence="2">Shoot tissue taken approximately 20 cm above the soil surface</tissue>
    </source>
</reference>
<sequence>MQDQTLAPPLRPRHCQMNCTSNWEGTP</sequence>
<name>A0A0A9HPQ6_ARUDO</name>
<organism evidence="2">
    <name type="scientific">Arundo donax</name>
    <name type="common">Giant reed</name>
    <name type="synonym">Donax arundinaceus</name>
    <dbReference type="NCBI Taxonomy" id="35708"/>
    <lineage>
        <taxon>Eukaryota</taxon>
        <taxon>Viridiplantae</taxon>
        <taxon>Streptophyta</taxon>
        <taxon>Embryophyta</taxon>
        <taxon>Tracheophyta</taxon>
        <taxon>Spermatophyta</taxon>
        <taxon>Magnoliopsida</taxon>
        <taxon>Liliopsida</taxon>
        <taxon>Poales</taxon>
        <taxon>Poaceae</taxon>
        <taxon>PACMAD clade</taxon>
        <taxon>Arundinoideae</taxon>
        <taxon>Arundineae</taxon>
        <taxon>Arundo</taxon>
    </lineage>
</organism>
<proteinExistence type="predicted"/>
<evidence type="ECO:0000256" key="1">
    <source>
        <dbReference type="SAM" id="MobiDB-lite"/>
    </source>
</evidence>
<evidence type="ECO:0000313" key="2">
    <source>
        <dbReference type="EMBL" id="JAE34903.1"/>
    </source>
</evidence>